<dbReference type="OMA" id="DSICLEM"/>
<dbReference type="InterPro" id="IPR018957">
    <property type="entry name" value="Znf_C3HC4_RING-type"/>
</dbReference>
<proteinExistence type="predicted"/>
<dbReference type="PROSITE" id="PS50089">
    <property type="entry name" value="ZF_RING_2"/>
    <property type="match status" value="1"/>
</dbReference>
<dbReference type="InterPro" id="IPR001841">
    <property type="entry name" value="Znf_RING"/>
</dbReference>
<evidence type="ECO:0000256" key="2">
    <source>
        <dbReference type="PROSITE-ProRule" id="PRU00175"/>
    </source>
</evidence>
<feature type="coiled-coil region" evidence="3">
    <location>
        <begin position="60"/>
        <end position="122"/>
    </location>
</feature>
<dbReference type="Proteomes" id="UP000683925">
    <property type="component" value="Unassembled WGS sequence"/>
</dbReference>
<reference evidence="5" key="1">
    <citation type="submission" date="2021-01" db="EMBL/GenBank/DDBJ databases">
        <authorList>
            <consortium name="Genoscope - CEA"/>
            <person name="William W."/>
        </authorList>
    </citation>
    <scope>NUCLEOTIDE SEQUENCE</scope>
</reference>
<keyword evidence="2" id="KW-0862">Zinc</keyword>
<keyword evidence="3" id="KW-0175">Coiled coil</keyword>
<organism evidence="5 6">
    <name type="scientific">Paramecium octaurelia</name>
    <dbReference type="NCBI Taxonomy" id="43137"/>
    <lineage>
        <taxon>Eukaryota</taxon>
        <taxon>Sar</taxon>
        <taxon>Alveolata</taxon>
        <taxon>Ciliophora</taxon>
        <taxon>Intramacronucleata</taxon>
        <taxon>Oligohymenophorea</taxon>
        <taxon>Peniculida</taxon>
        <taxon>Parameciidae</taxon>
        <taxon>Paramecium</taxon>
    </lineage>
</organism>
<gene>
    <name evidence="5" type="ORF">POCTA_138.1.T0310055</name>
</gene>
<name>A0A8S1TU84_PAROT</name>
<evidence type="ECO:0000313" key="5">
    <source>
        <dbReference type="EMBL" id="CAD8155658.1"/>
    </source>
</evidence>
<sequence length="346" mass="40571">MKAYLRYEGISKLQYPQSPLQVEPKQLFSLMPRRKTAQVPFRKSLHNNKSPTNFDRQFVLEELRLTNASLQEVNKELQQLNESLQEQVQKLQESNKALQLQINQMTNQIDDLKINNRHLRSQDSSLHLHSKTFDQRLQDQNNHIGYLQLQLKKLNDQLEQKRTLETKPMKMQQQALREFDSICLEMKNYIVCKLCHQELKEPVTVIPCAHSYCRSCKKGYMGQCFICGPEEEIEATYANMLLIPMIELFKKIYINICKQGRLPSCLNPNILFLIYAHSNHITNLVEYSILERVPALHKLLLCTQTIKTNYYRGQLQIPVLRILKQESYPSSSSYPSFQKAIKEIVQ</sequence>
<keyword evidence="2" id="KW-0863">Zinc-finger</keyword>
<dbReference type="EMBL" id="CAJJDP010000031">
    <property type="protein sequence ID" value="CAD8155658.1"/>
    <property type="molecule type" value="Genomic_DNA"/>
</dbReference>
<dbReference type="AlphaFoldDB" id="A0A8S1TU84"/>
<keyword evidence="6" id="KW-1185">Reference proteome</keyword>
<protein>
    <recommendedName>
        <fullName evidence="4">RING-type domain-containing protein</fullName>
    </recommendedName>
</protein>
<dbReference type="SMART" id="SM00184">
    <property type="entry name" value="RING"/>
    <property type="match status" value="1"/>
</dbReference>
<accession>A0A8S1TU84</accession>
<dbReference type="GO" id="GO:0008270">
    <property type="term" value="F:zinc ion binding"/>
    <property type="evidence" value="ECO:0007669"/>
    <property type="project" value="UniProtKB-KW"/>
</dbReference>
<dbReference type="OrthoDB" id="6105938at2759"/>
<keyword evidence="1" id="KW-0479">Metal-binding</keyword>
<evidence type="ECO:0000313" key="6">
    <source>
        <dbReference type="Proteomes" id="UP000683925"/>
    </source>
</evidence>
<evidence type="ECO:0000256" key="1">
    <source>
        <dbReference type="ARBA" id="ARBA00022723"/>
    </source>
</evidence>
<evidence type="ECO:0000259" key="4">
    <source>
        <dbReference type="PROSITE" id="PS50089"/>
    </source>
</evidence>
<feature type="domain" description="RING-type" evidence="4">
    <location>
        <begin position="192"/>
        <end position="227"/>
    </location>
</feature>
<dbReference type="Pfam" id="PF00097">
    <property type="entry name" value="zf-C3HC4"/>
    <property type="match status" value="1"/>
</dbReference>
<evidence type="ECO:0000256" key="3">
    <source>
        <dbReference type="SAM" id="Coils"/>
    </source>
</evidence>
<comment type="caution">
    <text evidence="5">The sequence shown here is derived from an EMBL/GenBank/DDBJ whole genome shotgun (WGS) entry which is preliminary data.</text>
</comment>